<organism evidence="2 3">
    <name type="scientific">Solanum verrucosum</name>
    <dbReference type="NCBI Taxonomy" id="315347"/>
    <lineage>
        <taxon>Eukaryota</taxon>
        <taxon>Viridiplantae</taxon>
        <taxon>Streptophyta</taxon>
        <taxon>Embryophyta</taxon>
        <taxon>Tracheophyta</taxon>
        <taxon>Spermatophyta</taxon>
        <taxon>Magnoliopsida</taxon>
        <taxon>eudicotyledons</taxon>
        <taxon>Gunneridae</taxon>
        <taxon>Pentapetalae</taxon>
        <taxon>asterids</taxon>
        <taxon>lamiids</taxon>
        <taxon>Solanales</taxon>
        <taxon>Solanaceae</taxon>
        <taxon>Solanoideae</taxon>
        <taxon>Solaneae</taxon>
        <taxon>Solanum</taxon>
    </lineage>
</organism>
<dbReference type="AlphaFoldDB" id="A0AAF0QCD0"/>
<evidence type="ECO:0000313" key="2">
    <source>
        <dbReference type="EMBL" id="WMV21134.1"/>
    </source>
</evidence>
<protein>
    <submittedName>
        <fullName evidence="2">Uncharacterized protein</fullName>
    </submittedName>
</protein>
<feature type="region of interest" description="Disordered" evidence="1">
    <location>
        <begin position="70"/>
        <end position="89"/>
    </location>
</feature>
<reference evidence="2" key="1">
    <citation type="submission" date="2023-08" db="EMBL/GenBank/DDBJ databases">
        <title>A de novo genome assembly of Solanum verrucosum Schlechtendal, a Mexican diploid species geographically isolated from the other diploid A-genome species in potato relatives.</title>
        <authorList>
            <person name="Hosaka K."/>
        </authorList>
    </citation>
    <scope>NUCLEOTIDE SEQUENCE</scope>
    <source>
        <tissue evidence="2">Young leaves</tissue>
    </source>
</reference>
<evidence type="ECO:0000313" key="3">
    <source>
        <dbReference type="Proteomes" id="UP001234989"/>
    </source>
</evidence>
<proteinExistence type="predicted"/>
<keyword evidence="3" id="KW-1185">Reference proteome</keyword>
<sequence length="125" mass="13797">MLVVVGVVNFFAGEESGGSCWSSSVGQEGRCLVAAASSQWHCGLLLYSSWSCCLVVFIGGAATARCERGEGEERRKIGGKRRGERGEEEVRHRLWRPRRSGFVGREEKRKSGIALFFGKKKNELS</sequence>
<gene>
    <name evidence="2" type="ORF">MTR67_014519</name>
</gene>
<dbReference type="Proteomes" id="UP001234989">
    <property type="component" value="Chromosome 3"/>
</dbReference>
<dbReference type="EMBL" id="CP133614">
    <property type="protein sequence ID" value="WMV21134.1"/>
    <property type="molecule type" value="Genomic_DNA"/>
</dbReference>
<accession>A0AAF0QCD0</accession>
<evidence type="ECO:0000256" key="1">
    <source>
        <dbReference type="SAM" id="MobiDB-lite"/>
    </source>
</evidence>
<name>A0AAF0QCD0_SOLVR</name>